<protein>
    <submittedName>
        <fullName evidence="1">Uncharacterized protein</fullName>
    </submittedName>
</protein>
<name>A0A6C0F330_9ZZZZ</name>
<evidence type="ECO:0000313" key="1">
    <source>
        <dbReference type="EMBL" id="QHT34949.1"/>
    </source>
</evidence>
<dbReference type="AlphaFoldDB" id="A0A6C0F330"/>
<reference evidence="1" key="1">
    <citation type="journal article" date="2020" name="Nature">
        <title>Giant virus diversity and host interactions through global metagenomics.</title>
        <authorList>
            <person name="Schulz F."/>
            <person name="Roux S."/>
            <person name="Paez-Espino D."/>
            <person name="Jungbluth S."/>
            <person name="Walsh D.A."/>
            <person name="Denef V.J."/>
            <person name="McMahon K.D."/>
            <person name="Konstantinidis K.T."/>
            <person name="Eloe-Fadrosh E.A."/>
            <person name="Kyrpides N.C."/>
            <person name="Woyke T."/>
        </authorList>
    </citation>
    <scope>NUCLEOTIDE SEQUENCE</scope>
    <source>
        <strain evidence="1">GVMAG-M-3300009180-1</strain>
    </source>
</reference>
<sequence>MLYERSFLEKTMFEENTMHGGDVCSIAGFPALKHLSVPLGLVFRPMANESFISSDAILDVMEYDKYDALYERVLDTKGKQTKRQLPKIVGVRKTKKAK</sequence>
<proteinExistence type="predicted"/>
<accession>A0A6C0F330</accession>
<organism evidence="1">
    <name type="scientific">viral metagenome</name>
    <dbReference type="NCBI Taxonomy" id="1070528"/>
    <lineage>
        <taxon>unclassified sequences</taxon>
        <taxon>metagenomes</taxon>
        <taxon>organismal metagenomes</taxon>
    </lineage>
</organism>
<dbReference type="EMBL" id="MN739011">
    <property type="protein sequence ID" value="QHT34949.1"/>
    <property type="molecule type" value="Genomic_DNA"/>
</dbReference>